<evidence type="ECO:0008006" key="4">
    <source>
        <dbReference type="Google" id="ProtNLM"/>
    </source>
</evidence>
<comment type="caution">
    <text evidence="2">The sequence shown here is derived from an EMBL/GenBank/DDBJ whole genome shotgun (WGS) entry which is preliminary data.</text>
</comment>
<feature type="transmembrane region" description="Helical" evidence="1">
    <location>
        <begin position="231"/>
        <end position="250"/>
    </location>
</feature>
<dbReference type="Proteomes" id="UP001290462">
    <property type="component" value="Unassembled WGS sequence"/>
</dbReference>
<feature type="transmembrane region" description="Helical" evidence="1">
    <location>
        <begin position="74"/>
        <end position="95"/>
    </location>
</feature>
<feature type="transmembrane region" description="Helical" evidence="1">
    <location>
        <begin position="129"/>
        <end position="148"/>
    </location>
</feature>
<reference evidence="2" key="1">
    <citation type="submission" date="2023-08" db="EMBL/GenBank/DDBJ databases">
        <title>Genomic characterization of piscicolin 126 produced by Carnobacterium maltaromaticum CM22 strain isolated from salmon (Salmo salar).</title>
        <authorList>
            <person name="Gonzalez-Gragera E."/>
            <person name="Garcia-Lopez J.D."/>
            <person name="Teso-Perez C."/>
            <person name="Gimenez-Hernandez I."/>
            <person name="Peralta-Sanchez J.M."/>
            <person name="Valdivia E."/>
            <person name="Montalban-Lopez M."/>
            <person name="Martin-Platero A.M."/>
            <person name="Banos A."/>
            <person name="Martinez-Bueno M."/>
        </authorList>
    </citation>
    <scope>NUCLEOTIDE SEQUENCE</scope>
    <source>
        <strain evidence="2">CM22</strain>
    </source>
</reference>
<feature type="transmembrane region" description="Helical" evidence="1">
    <location>
        <begin position="102"/>
        <end position="123"/>
    </location>
</feature>
<evidence type="ECO:0000256" key="1">
    <source>
        <dbReference type="SAM" id="Phobius"/>
    </source>
</evidence>
<proteinExistence type="predicted"/>
<sequence>MFQTKKTENKIKIIIFICFFFLSILSILPLLKSNYYPNGSNDLDFHLIRIAGLAENIKIGNFPSYINFLQLQGFGYPVDIFYPYTFLIIPALLYLKSVPMILIIKSLFFFVTFTTLIFSYYSANSILKNNIASFFSAVLYTFSSYRIYDFYMRGGIGSTFAFIFLPITFLGIYEILYRDERKFYLLVIGYLGILLSHFLTALIAFIFLFIIAIFNLKKLILQKEFIRLKKLMLAGISTVLLSAFYLAPLFEQMFSYTSFVNVSSIVNVDETAAGLMDMIAISINNSATLPSLGLLIFSVPFLLIAIKTNTTKSIKIPSVVMVSAYIGIFIFFASTNQFPWRLLRPILGVIQYPSRLLIFSSVFLALVGGYCISTIIKNSNYSKRTLTLFIFLSFSLIFSQLYSYRNEENPHPLINGDFNIDHTVIGVGKEYLPAETDVDFILKNNKISSNNENASISNTKRSGLTIETTIKTNSATTVTFPLIYFKGYQAVEIKPDGSKKVIPISINKNHLITTKVNQNSHIKVFYKGTLIQKISFLISSISLIVFVFFLYRYRKASKNF</sequence>
<dbReference type="RefSeq" id="WP_322808782.1">
    <property type="nucleotide sequence ID" value="NZ_JAVBVO010000003.1"/>
</dbReference>
<dbReference type="AlphaFoldDB" id="A0AAW9K425"/>
<organism evidence="2 3">
    <name type="scientific">Carnobacterium maltaromaticum</name>
    <name type="common">Carnobacterium piscicola</name>
    <dbReference type="NCBI Taxonomy" id="2751"/>
    <lineage>
        <taxon>Bacteria</taxon>
        <taxon>Bacillati</taxon>
        <taxon>Bacillota</taxon>
        <taxon>Bacilli</taxon>
        <taxon>Lactobacillales</taxon>
        <taxon>Carnobacteriaceae</taxon>
        <taxon>Carnobacterium</taxon>
    </lineage>
</organism>
<evidence type="ECO:0000313" key="3">
    <source>
        <dbReference type="Proteomes" id="UP001290462"/>
    </source>
</evidence>
<feature type="transmembrane region" description="Helical" evidence="1">
    <location>
        <begin position="530"/>
        <end position="551"/>
    </location>
</feature>
<protein>
    <recommendedName>
        <fullName evidence="4">Membrane protein 6-pyruvoyl-tetrahydropterin synthase-related domain-containing protein</fullName>
    </recommendedName>
</protein>
<keyword evidence="1" id="KW-0812">Transmembrane</keyword>
<keyword evidence="1" id="KW-1133">Transmembrane helix</keyword>
<gene>
    <name evidence="2" type="ORF">RAK27_07245</name>
</gene>
<feature type="transmembrane region" description="Helical" evidence="1">
    <location>
        <begin position="12"/>
        <end position="31"/>
    </location>
</feature>
<accession>A0AAW9K425</accession>
<feature type="transmembrane region" description="Helical" evidence="1">
    <location>
        <begin position="385"/>
        <end position="404"/>
    </location>
</feature>
<name>A0AAW9K425_CARML</name>
<feature type="transmembrane region" description="Helical" evidence="1">
    <location>
        <begin position="183"/>
        <end position="210"/>
    </location>
</feature>
<dbReference type="EMBL" id="JAVBVO010000003">
    <property type="protein sequence ID" value="MDZ5758457.1"/>
    <property type="molecule type" value="Genomic_DNA"/>
</dbReference>
<feature type="transmembrane region" description="Helical" evidence="1">
    <location>
        <begin position="318"/>
        <end position="336"/>
    </location>
</feature>
<feature type="transmembrane region" description="Helical" evidence="1">
    <location>
        <begin position="356"/>
        <end position="373"/>
    </location>
</feature>
<evidence type="ECO:0000313" key="2">
    <source>
        <dbReference type="EMBL" id="MDZ5758457.1"/>
    </source>
</evidence>
<feature type="transmembrane region" description="Helical" evidence="1">
    <location>
        <begin position="160"/>
        <end position="177"/>
    </location>
</feature>
<keyword evidence="1" id="KW-0472">Membrane</keyword>
<feature type="transmembrane region" description="Helical" evidence="1">
    <location>
        <begin position="287"/>
        <end position="306"/>
    </location>
</feature>